<dbReference type="Proteomes" id="UP000659904">
    <property type="component" value="Unassembled WGS sequence"/>
</dbReference>
<accession>A0A8J3NZQ4</accession>
<dbReference type="EMBL" id="BONH01000005">
    <property type="protein sequence ID" value="GIF96575.1"/>
    <property type="molecule type" value="Genomic_DNA"/>
</dbReference>
<evidence type="ECO:0000313" key="2">
    <source>
        <dbReference type="Proteomes" id="UP000659904"/>
    </source>
</evidence>
<proteinExistence type="predicted"/>
<evidence type="ECO:0000313" key="1">
    <source>
        <dbReference type="EMBL" id="GIF96575.1"/>
    </source>
</evidence>
<protein>
    <submittedName>
        <fullName evidence="1">Uncharacterized protein</fullName>
    </submittedName>
</protein>
<name>A0A8J3NZQ4_9ACTN</name>
<keyword evidence="2" id="KW-1185">Reference proteome</keyword>
<organism evidence="1 2">
    <name type="scientific">Catellatospora citrea</name>
    <dbReference type="NCBI Taxonomy" id="53366"/>
    <lineage>
        <taxon>Bacteria</taxon>
        <taxon>Bacillati</taxon>
        <taxon>Actinomycetota</taxon>
        <taxon>Actinomycetes</taxon>
        <taxon>Micromonosporales</taxon>
        <taxon>Micromonosporaceae</taxon>
        <taxon>Catellatospora</taxon>
    </lineage>
</organism>
<sequence length="143" mass="15804">MPELTPDLAAQPAVLTQRGRAVQPESAVADHALMVDFRSLQYLFYIELWFMANFVEGQRTRHDVVRTSRYRHGSLDVGDHRHPPAAAAPLTPVHPYLEACATQPVDALASLTVACQPEALEQVIGDILQAGIVWQARVLGIQR</sequence>
<dbReference type="AlphaFoldDB" id="A0A8J3NZQ4"/>
<reference evidence="1 2" key="1">
    <citation type="submission" date="2021-01" db="EMBL/GenBank/DDBJ databases">
        <title>Whole genome shotgun sequence of Catellatospora citrea NBRC 14495.</title>
        <authorList>
            <person name="Komaki H."/>
            <person name="Tamura T."/>
        </authorList>
    </citation>
    <scope>NUCLEOTIDE SEQUENCE [LARGE SCALE GENOMIC DNA]</scope>
    <source>
        <strain evidence="1 2">NBRC 14495</strain>
    </source>
</reference>
<gene>
    <name evidence="1" type="ORF">Cci01nite_16690</name>
</gene>
<comment type="caution">
    <text evidence="1">The sequence shown here is derived from an EMBL/GenBank/DDBJ whole genome shotgun (WGS) entry which is preliminary data.</text>
</comment>